<evidence type="ECO:0000313" key="3">
    <source>
        <dbReference type="EMBL" id="MBK9295410.1"/>
    </source>
</evidence>
<dbReference type="PANTHER" id="PTHR10884:SF14">
    <property type="entry name" value="NADH DEHYDROGENASE [UBIQUINONE] IRON-SULFUR PROTEIN 3, MITOCHONDRIAL"/>
    <property type="match status" value="1"/>
</dbReference>
<accession>A0A936TEF1</accession>
<evidence type="ECO:0000259" key="2">
    <source>
        <dbReference type="Pfam" id="PF00329"/>
    </source>
</evidence>
<dbReference type="InterPro" id="IPR037232">
    <property type="entry name" value="NADH_quin_OxRdtase_su_C/D-like"/>
</dbReference>
<feature type="domain" description="NADH:ubiquinone oxidoreductase 30kDa subunit" evidence="2">
    <location>
        <begin position="31"/>
        <end position="155"/>
    </location>
</feature>
<dbReference type="Gene3D" id="3.30.460.80">
    <property type="entry name" value="NADH:ubiquinone oxidoreductase, 30kDa subunit"/>
    <property type="match status" value="1"/>
</dbReference>
<gene>
    <name evidence="3" type="ORF">IPN02_00735</name>
</gene>
<dbReference type="EMBL" id="JADJZA010000001">
    <property type="protein sequence ID" value="MBK9295410.1"/>
    <property type="molecule type" value="Genomic_DNA"/>
</dbReference>
<reference evidence="3 4" key="1">
    <citation type="submission" date="2020-10" db="EMBL/GenBank/DDBJ databases">
        <title>Connecting structure to function with the recovery of over 1000 high-quality activated sludge metagenome-assembled genomes encoding full-length rRNA genes using long-read sequencing.</title>
        <authorList>
            <person name="Singleton C.M."/>
            <person name="Petriglieri F."/>
            <person name="Kristensen J.M."/>
            <person name="Kirkegaard R.H."/>
            <person name="Michaelsen T.Y."/>
            <person name="Andersen M.H."/>
            <person name="Karst S.M."/>
            <person name="Dueholm M.S."/>
            <person name="Nielsen P.H."/>
            <person name="Albertsen M."/>
        </authorList>
    </citation>
    <scope>NUCLEOTIDE SEQUENCE [LARGE SCALE GENOMIC DNA]</scope>
    <source>
        <strain evidence="3">Lyne_18-Q3-R50-59_MAXAC.006</strain>
    </source>
</reference>
<dbReference type="InterPro" id="IPR001268">
    <property type="entry name" value="NADH_UbQ_OxRdtase_30kDa_su"/>
</dbReference>
<comment type="caution">
    <text evidence="3">The sequence shown here is derived from an EMBL/GenBank/DDBJ whole genome shotgun (WGS) entry which is preliminary data.</text>
</comment>
<dbReference type="AlphaFoldDB" id="A0A936TEF1"/>
<evidence type="ECO:0000256" key="1">
    <source>
        <dbReference type="ARBA" id="ARBA00007569"/>
    </source>
</evidence>
<evidence type="ECO:0000313" key="4">
    <source>
        <dbReference type="Proteomes" id="UP000727993"/>
    </source>
</evidence>
<dbReference type="SUPFAM" id="SSF143243">
    <property type="entry name" value="Nqo5-like"/>
    <property type="match status" value="1"/>
</dbReference>
<dbReference type="Proteomes" id="UP000727993">
    <property type="component" value="Unassembled WGS sequence"/>
</dbReference>
<organism evidence="3 4">
    <name type="scientific">Candidatus Neomicrothrix subdominans</name>
    <dbReference type="NCBI Taxonomy" id="2954438"/>
    <lineage>
        <taxon>Bacteria</taxon>
        <taxon>Bacillati</taxon>
        <taxon>Actinomycetota</taxon>
        <taxon>Acidimicrobiia</taxon>
        <taxon>Acidimicrobiales</taxon>
        <taxon>Microthrixaceae</taxon>
        <taxon>Candidatus Neomicrothrix</taxon>
    </lineage>
</organism>
<dbReference type="GO" id="GO:0008137">
    <property type="term" value="F:NADH dehydrogenase (ubiquinone) activity"/>
    <property type="evidence" value="ECO:0007669"/>
    <property type="project" value="InterPro"/>
</dbReference>
<dbReference type="PANTHER" id="PTHR10884">
    <property type="entry name" value="NADH DEHYDROGENASE UBIQUINONE IRON-SULFUR PROTEIN 3"/>
    <property type="match status" value="1"/>
</dbReference>
<comment type="similarity">
    <text evidence="1">Belongs to the complex I 30 kDa subunit family.</text>
</comment>
<dbReference type="Pfam" id="PF00329">
    <property type="entry name" value="Complex1_30kDa"/>
    <property type="match status" value="1"/>
</dbReference>
<proteinExistence type="inferred from homology"/>
<sequence length="165" mass="18969">MSDTAVTDEATLDRFAEFPTTGEGNQRVMFVPRERLLDVSELLRADGYWMCVDLCGVDYLLNPDRPLPGGVTGERFEVVVCLIDHRHHRRLRLRVQVPEDDPTIPSLMSVWPSVDFPEREVWDFFGIHPEGHLGVDRILMPDSWEGHPLRKDFEVGDIPVQFKEA</sequence>
<name>A0A936TEF1_9ACTN</name>
<protein>
    <submittedName>
        <fullName evidence="3">NADH-quinone oxidoreductase subunit C</fullName>
    </submittedName>
</protein>